<feature type="domain" description="Thioredoxin" evidence="2">
    <location>
        <begin position="10"/>
        <end position="166"/>
    </location>
</feature>
<dbReference type="InterPro" id="IPR047262">
    <property type="entry name" value="PRX-like1"/>
</dbReference>
<evidence type="ECO:0000313" key="4">
    <source>
        <dbReference type="Proteomes" id="UP001596312"/>
    </source>
</evidence>
<dbReference type="SUPFAM" id="SSF52833">
    <property type="entry name" value="Thioredoxin-like"/>
    <property type="match status" value="1"/>
</dbReference>
<keyword evidence="4" id="KW-1185">Reference proteome</keyword>
<organism evidence="3 4">
    <name type="scientific">Halalkalicoccus tibetensis</name>
    <dbReference type="NCBI Taxonomy" id="175632"/>
    <lineage>
        <taxon>Archaea</taxon>
        <taxon>Methanobacteriati</taxon>
        <taxon>Methanobacteriota</taxon>
        <taxon>Stenosarchaea group</taxon>
        <taxon>Halobacteria</taxon>
        <taxon>Halobacteriales</taxon>
        <taxon>Halococcaceae</taxon>
        <taxon>Halalkalicoccus</taxon>
    </lineage>
</organism>
<dbReference type="PANTHER" id="PTHR43640:SF1">
    <property type="entry name" value="THIOREDOXIN-DEPENDENT PEROXIREDOXIN"/>
    <property type="match status" value="1"/>
</dbReference>
<dbReference type="RefSeq" id="WP_340603004.1">
    <property type="nucleotide sequence ID" value="NZ_JBBMXV010000001.1"/>
</dbReference>
<sequence>MALQKSDSDLAHGDPAPEFELPGADGRTYALAEFADHEALLVVFTCNHCPYAKAKIEPLNEIAREYDDVAVVGINPNDAEEYPEDSFERMKELVEEGTITYDAYLRDESQEVARAYGAVCTPDPFLFEREGGEFRLTYHGRIDDAHDPDAEPTEHDLREAIESVLAGEGITVDEQPSRGCSVKWREE</sequence>
<reference evidence="3 4" key="1">
    <citation type="journal article" date="2019" name="Int. J. Syst. Evol. Microbiol.">
        <title>The Global Catalogue of Microorganisms (GCM) 10K type strain sequencing project: providing services to taxonomists for standard genome sequencing and annotation.</title>
        <authorList>
            <consortium name="The Broad Institute Genomics Platform"/>
            <consortium name="The Broad Institute Genome Sequencing Center for Infectious Disease"/>
            <person name="Wu L."/>
            <person name="Ma J."/>
        </authorList>
    </citation>
    <scope>NUCLEOTIDE SEQUENCE [LARGE SCALE GENOMIC DNA]</scope>
    <source>
        <strain evidence="3 4">CGMCC 1.3240</strain>
    </source>
</reference>
<dbReference type="Pfam" id="PF00578">
    <property type="entry name" value="AhpC-TSA"/>
    <property type="match status" value="1"/>
</dbReference>
<name>A0ABD5V6E1_9EURY</name>
<dbReference type="PROSITE" id="PS51352">
    <property type="entry name" value="THIOREDOXIN_2"/>
    <property type="match status" value="1"/>
</dbReference>
<evidence type="ECO:0000259" key="2">
    <source>
        <dbReference type="PROSITE" id="PS51352"/>
    </source>
</evidence>
<dbReference type="Gene3D" id="3.40.30.10">
    <property type="entry name" value="Glutaredoxin"/>
    <property type="match status" value="1"/>
</dbReference>
<dbReference type="InterPro" id="IPR000866">
    <property type="entry name" value="AhpC/TSA"/>
</dbReference>
<comment type="caution">
    <text evidence="3">The sequence shown here is derived from an EMBL/GenBank/DDBJ whole genome shotgun (WGS) entry which is preliminary data.</text>
</comment>
<feature type="region of interest" description="Disordered" evidence="1">
    <location>
        <begin position="1"/>
        <end position="22"/>
    </location>
</feature>
<accession>A0ABD5V6E1</accession>
<gene>
    <name evidence="3" type="ORF">ACFQGH_04730</name>
</gene>
<evidence type="ECO:0000313" key="3">
    <source>
        <dbReference type="EMBL" id="MFC6904499.1"/>
    </source>
</evidence>
<protein>
    <submittedName>
        <fullName evidence="3">Thioredoxin family protein</fullName>
    </submittedName>
</protein>
<dbReference type="CDD" id="cd02969">
    <property type="entry name" value="PRX_like1"/>
    <property type="match status" value="1"/>
</dbReference>
<dbReference type="Proteomes" id="UP001596312">
    <property type="component" value="Unassembled WGS sequence"/>
</dbReference>
<dbReference type="PANTHER" id="PTHR43640">
    <property type="entry name" value="OS07G0260300 PROTEIN"/>
    <property type="match status" value="1"/>
</dbReference>
<feature type="compositionally biased region" description="Basic and acidic residues" evidence="1">
    <location>
        <begin position="1"/>
        <end position="12"/>
    </location>
</feature>
<dbReference type="AlphaFoldDB" id="A0ABD5V6E1"/>
<proteinExistence type="predicted"/>
<dbReference type="EMBL" id="JBHSXQ010000001">
    <property type="protein sequence ID" value="MFC6904499.1"/>
    <property type="molecule type" value="Genomic_DNA"/>
</dbReference>
<evidence type="ECO:0000256" key="1">
    <source>
        <dbReference type="SAM" id="MobiDB-lite"/>
    </source>
</evidence>
<dbReference type="InterPro" id="IPR013766">
    <property type="entry name" value="Thioredoxin_domain"/>
</dbReference>
<dbReference type="InterPro" id="IPR036249">
    <property type="entry name" value="Thioredoxin-like_sf"/>
</dbReference>